<sequence>MGPPCQNSITDSPSSETIAPSIPLSHISNLEDIISEDNKSSSNTE</sequence>
<gene>
    <name evidence="2" type="ORF">GMARGA_LOCUS30684</name>
</gene>
<comment type="caution">
    <text evidence="2">The sequence shown here is derived from an EMBL/GenBank/DDBJ whole genome shotgun (WGS) entry which is preliminary data.</text>
</comment>
<evidence type="ECO:0000313" key="3">
    <source>
        <dbReference type="Proteomes" id="UP000789901"/>
    </source>
</evidence>
<keyword evidence="3" id="KW-1185">Reference proteome</keyword>
<feature type="non-terminal residue" evidence="2">
    <location>
        <position position="45"/>
    </location>
</feature>
<evidence type="ECO:0000256" key="1">
    <source>
        <dbReference type="SAM" id="MobiDB-lite"/>
    </source>
</evidence>
<dbReference type="EMBL" id="CAJVQB010043866">
    <property type="protein sequence ID" value="CAG8831495.1"/>
    <property type="molecule type" value="Genomic_DNA"/>
</dbReference>
<dbReference type="Proteomes" id="UP000789901">
    <property type="component" value="Unassembled WGS sequence"/>
</dbReference>
<protein>
    <submittedName>
        <fullName evidence="2">5972_t:CDS:1</fullName>
    </submittedName>
</protein>
<accession>A0ABN7WGC6</accession>
<name>A0ABN7WGC6_GIGMA</name>
<feature type="region of interest" description="Disordered" evidence="1">
    <location>
        <begin position="1"/>
        <end position="24"/>
    </location>
</feature>
<evidence type="ECO:0000313" key="2">
    <source>
        <dbReference type="EMBL" id="CAG8831495.1"/>
    </source>
</evidence>
<organism evidence="2 3">
    <name type="scientific">Gigaspora margarita</name>
    <dbReference type="NCBI Taxonomy" id="4874"/>
    <lineage>
        <taxon>Eukaryota</taxon>
        <taxon>Fungi</taxon>
        <taxon>Fungi incertae sedis</taxon>
        <taxon>Mucoromycota</taxon>
        <taxon>Glomeromycotina</taxon>
        <taxon>Glomeromycetes</taxon>
        <taxon>Diversisporales</taxon>
        <taxon>Gigasporaceae</taxon>
        <taxon>Gigaspora</taxon>
    </lineage>
</organism>
<reference evidence="2 3" key="1">
    <citation type="submission" date="2021-06" db="EMBL/GenBank/DDBJ databases">
        <authorList>
            <person name="Kallberg Y."/>
            <person name="Tangrot J."/>
            <person name="Rosling A."/>
        </authorList>
    </citation>
    <scope>NUCLEOTIDE SEQUENCE [LARGE SCALE GENOMIC DNA]</scope>
    <source>
        <strain evidence="2 3">120-4 pot B 10/14</strain>
    </source>
</reference>
<proteinExistence type="predicted"/>
<feature type="compositionally biased region" description="Polar residues" evidence="1">
    <location>
        <begin position="1"/>
        <end position="18"/>
    </location>
</feature>